<evidence type="ECO:0000313" key="1">
    <source>
        <dbReference type="EMBL" id="JAD85881.1"/>
    </source>
</evidence>
<organism evidence="1">
    <name type="scientific">Arundo donax</name>
    <name type="common">Giant reed</name>
    <name type="synonym">Donax arundinaceus</name>
    <dbReference type="NCBI Taxonomy" id="35708"/>
    <lineage>
        <taxon>Eukaryota</taxon>
        <taxon>Viridiplantae</taxon>
        <taxon>Streptophyta</taxon>
        <taxon>Embryophyta</taxon>
        <taxon>Tracheophyta</taxon>
        <taxon>Spermatophyta</taxon>
        <taxon>Magnoliopsida</taxon>
        <taxon>Liliopsida</taxon>
        <taxon>Poales</taxon>
        <taxon>Poaceae</taxon>
        <taxon>PACMAD clade</taxon>
        <taxon>Arundinoideae</taxon>
        <taxon>Arundineae</taxon>
        <taxon>Arundo</taxon>
    </lineage>
</organism>
<dbReference type="EMBL" id="GBRH01212014">
    <property type="protein sequence ID" value="JAD85881.1"/>
    <property type="molecule type" value="Transcribed_RNA"/>
</dbReference>
<dbReference type="AlphaFoldDB" id="A0A0A9DDG2"/>
<reference evidence="1" key="1">
    <citation type="submission" date="2014-09" db="EMBL/GenBank/DDBJ databases">
        <authorList>
            <person name="Magalhaes I.L.F."/>
            <person name="Oliveira U."/>
            <person name="Santos F.R."/>
            <person name="Vidigal T.H.D.A."/>
            <person name="Brescovit A.D."/>
            <person name="Santos A.J."/>
        </authorList>
    </citation>
    <scope>NUCLEOTIDE SEQUENCE</scope>
    <source>
        <tissue evidence="1">Shoot tissue taken approximately 20 cm above the soil surface</tissue>
    </source>
</reference>
<proteinExistence type="predicted"/>
<sequence length="119" mass="13338">MPSIPLAVHDQAQEKGRMMTHRRSWTRLEGAPHDGMSVRLLSCISVPWPRPCFSCVISYWLVRRRTDACSSTLVSWFKGGREAISGLFGWGLAKTTGSSHAQHASAHRRIIHLSGRLIM</sequence>
<protein>
    <submittedName>
        <fullName evidence="1">Uncharacterized protein</fullName>
    </submittedName>
</protein>
<reference evidence="1" key="2">
    <citation type="journal article" date="2015" name="Data Brief">
        <title>Shoot transcriptome of the giant reed, Arundo donax.</title>
        <authorList>
            <person name="Barrero R.A."/>
            <person name="Guerrero F.D."/>
            <person name="Moolhuijzen P."/>
            <person name="Goolsby J.A."/>
            <person name="Tidwell J."/>
            <person name="Bellgard S.E."/>
            <person name="Bellgard M.I."/>
        </authorList>
    </citation>
    <scope>NUCLEOTIDE SEQUENCE</scope>
    <source>
        <tissue evidence="1">Shoot tissue taken approximately 20 cm above the soil surface</tissue>
    </source>
</reference>
<accession>A0A0A9DDG2</accession>
<name>A0A0A9DDG2_ARUDO</name>